<reference evidence="2 3" key="1">
    <citation type="journal article" date="2009" name="Int. J. Syst. Evol. Microbiol.">
        <title>Nocardioides caeni sp. nov., isolated from wastewater.</title>
        <authorList>
            <person name="Yoon J.H."/>
            <person name="Kang S.J."/>
            <person name="Park S."/>
            <person name="Kim W."/>
            <person name="Oh T.K."/>
        </authorList>
    </citation>
    <scope>NUCLEOTIDE SEQUENCE [LARGE SCALE GENOMIC DNA]</scope>
    <source>
        <strain evidence="2 3">DSM 23134</strain>
    </source>
</reference>
<dbReference type="OrthoDB" id="5185819at2"/>
<evidence type="ECO:0000313" key="3">
    <source>
        <dbReference type="Proteomes" id="UP000307087"/>
    </source>
</evidence>
<dbReference type="InterPro" id="IPR017520">
    <property type="entry name" value="CHP03086"/>
</dbReference>
<dbReference type="InterPro" id="IPR024344">
    <property type="entry name" value="MDMPI_metal-binding"/>
</dbReference>
<name>A0A4S8MZS5_9ACTN</name>
<dbReference type="RefSeq" id="WP_136564308.1">
    <property type="nucleotide sequence ID" value="NZ_BAABLS010000006.1"/>
</dbReference>
<organism evidence="2 3">
    <name type="scientific">Nocardioides caeni</name>
    <dbReference type="NCBI Taxonomy" id="574700"/>
    <lineage>
        <taxon>Bacteria</taxon>
        <taxon>Bacillati</taxon>
        <taxon>Actinomycetota</taxon>
        <taxon>Actinomycetes</taxon>
        <taxon>Propionibacteriales</taxon>
        <taxon>Nocardioidaceae</taxon>
        <taxon>Nocardioides</taxon>
    </lineage>
</organism>
<keyword evidence="3" id="KW-1185">Reference proteome</keyword>
<dbReference type="NCBIfam" id="TIGR03086">
    <property type="entry name" value="TIGR03086 family metal-binding protein"/>
    <property type="match status" value="1"/>
</dbReference>
<gene>
    <name evidence="2" type="ORF">E9934_18100</name>
</gene>
<evidence type="ECO:0000313" key="2">
    <source>
        <dbReference type="EMBL" id="THV08997.1"/>
    </source>
</evidence>
<dbReference type="Proteomes" id="UP000307087">
    <property type="component" value="Unassembled WGS sequence"/>
</dbReference>
<dbReference type="NCBIfam" id="TIGR03083">
    <property type="entry name" value="maleylpyruvate isomerase family mycothiol-dependent enzyme"/>
    <property type="match status" value="1"/>
</dbReference>
<dbReference type="InterPro" id="IPR017517">
    <property type="entry name" value="Maleyloyr_isom"/>
</dbReference>
<sequence length="189" mass="18793">MVTAPAGMVAGLDVLQRALDYTCAGLRSVTADDLTSPTPCSAWNLADLLAHMEDALDAFAEAAGGAIALRSTAPAPLPQRIAALQRKAAGLLSIWLAAADGAVAVEGSDVPIDAVARLAALEIAVHGWDVHRALGGSGALPETLALALLPIAALTAAAPTGSFARPLPCAAGAPPGVRLLGLLGRTADA</sequence>
<dbReference type="EMBL" id="STGW01000019">
    <property type="protein sequence ID" value="THV08997.1"/>
    <property type="molecule type" value="Genomic_DNA"/>
</dbReference>
<dbReference type="SUPFAM" id="SSF109854">
    <property type="entry name" value="DinB/YfiT-like putative metalloenzymes"/>
    <property type="match status" value="1"/>
</dbReference>
<proteinExistence type="predicted"/>
<evidence type="ECO:0000259" key="1">
    <source>
        <dbReference type="Pfam" id="PF11716"/>
    </source>
</evidence>
<dbReference type="Pfam" id="PF11716">
    <property type="entry name" value="MDMPI_N"/>
    <property type="match status" value="1"/>
</dbReference>
<dbReference type="InterPro" id="IPR034660">
    <property type="entry name" value="DinB/YfiT-like"/>
</dbReference>
<protein>
    <submittedName>
        <fullName evidence="2">TIGR03086 family protein</fullName>
    </submittedName>
</protein>
<accession>A0A4S8MZS5</accession>
<feature type="domain" description="Mycothiol-dependent maleylpyruvate isomerase metal-binding" evidence="1">
    <location>
        <begin position="17"/>
        <end position="130"/>
    </location>
</feature>
<comment type="caution">
    <text evidence="2">The sequence shown here is derived from an EMBL/GenBank/DDBJ whole genome shotgun (WGS) entry which is preliminary data.</text>
</comment>
<dbReference type="AlphaFoldDB" id="A0A4S8MZS5"/>
<dbReference type="Gene3D" id="1.20.120.450">
    <property type="entry name" value="dinb family like domain"/>
    <property type="match status" value="1"/>
</dbReference>
<dbReference type="GO" id="GO:0046872">
    <property type="term" value="F:metal ion binding"/>
    <property type="evidence" value="ECO:0007669"/>
    <property type="project" value="InterPro"/>
</dbReference>